<evidence type="ECO:0000313" key="8">
    <source>
        <dbReference type="Proteomes" id="UP000230069"/>
    </source>
</evidence>
<evidence type="ECO:0000256" key="5">
    <source>
        <dbReference type="ARBA" id="ARBA00023136"/>
    </source>
</evidence>
<feature type="transmembrane region" description="Helical" evidence="6">
    <location>
        <begin position="295"/>
        <end position="319"/>
    </location>
</feature>
<dbReference type="GO" id="GO:0022857">
    <property type="term" value="F:transmembrane transporter activity"/>
    <property type="evidence" value="ECO:0007669"/>
    <property type="project" value="InterPro"/>
</dbReference>
<evidence type="ECO:0000313" key="7">
    <source>
        <dbReference type="EMBL" id="PIA35820.1"/>
    </source>
</evidence>
<comment type="similarity">
    <text evidence="2">Belongs to the major facilitator superfamily. Proton-dependent oligopeptide transporter (POT/PTR) (TC 2.A.17) family.</text>
</comment>
<proteinExistence type="inferred from homology"/>
<evidence type="ECO:0000256" key="4">
    <source>
        <dbReference type="ARBA" id="ARBA00022989"/>
    </source>
</evidence>
<dbReference type="GO" id="GO:0016020">
    <property type="term" value="C:membrane"/>
    <property type="evidence" value="ECO:0007669"/>
    <property type="project" value="UniProtKB-SubCell"/>
</dbReference>
<dbReference type="OrthoDB" id="8904098at2759"/>
<name>A0A2G5CX68_AQUCA</name>
<keyword evidence="8" id="KW-1185">Reference proteome</keyword>
<sequence>MASDPNMEILQKDGGEKRKLGGLRTMPFIFSNEIFERFASTGFHANMITYLTQQLNMPLAKASNILTNFTGMASLTPLIGALAADSFAGRFWTISMGSVIYELKPDSGDSSNLWKLCTVHRVEELKSIIRIIPICSATILVVTAYSHQQSFSVQQARSMNRHISNNNSFQIPPATMSIFNTLTLLIGLVAYERILVPLARRFTKNPSGITCLQRMGIGFVMNTLSTVVAAVIEIKRKSVASKHGLLDKPHSMIPISVFWLVPQYSLHGLSEVFTSVGLMEFLYDQAPESMRSTAIALYWITISLGSYLSTLMVSLVHKYSGKNNWVPDRNLNRGKLDNYYWLVSCVQLINFFYYIVCAWLYKPKPLGNYYHLHISNRRP</sequence>
<comment type="subcellular location">
    <subcellularLocation>
        <location evidence="1">Membrane</location>
        <topology evidence="1">Multi-pass membrane protein</topology>
    </subcellularLocation>
</comment>
<feature type="transmembrane region" description="Helical" evidence="6">
    <location>
        <begin position="128"/>
        <end position="148"/>
    </location>
</feature>
<evidence type="ECO:0000256" key="3">
    <source>
        <dbReference type="ARBA" id="ARBA00022692"/>
    </source>
</evidence>
<dbReference type="Gene3D" id="1.20.1250.20">
    <property type="entry name" value="MFS general substrate transporter like domains"/>
    <property type="match status" value="2"/>
</dbReference>
<evidence type="ECO:0008006" key="9">
    <source>
        <dbReference type="Google" id="ProtNLM"/>
    </source>
</evidence>
<dbReference type="AlphaFoldDB" id="A0A2G5CX68"/>
<feature type="transmembrane region" description="Helical" evidence="6">
    <location>
        <begin position="168"/>
        <end position="191"/>
    </location>
</feature>
<dbReference type="InterPro" id="IPR000109">
    <property type="entry name" value="POT_fam"/>
</dbReference>
<dbReference type="Proteomes" id="UP000230069">
    <property type="component" value="Unassembled WGS sequence"/>
</dbReference>
<dbReference type="STRING" id="218851.A0A2G5CX68"/>
<gene>
    <name evidence="7" type="ORF">AQUCO_03400011v1</name>
</gene>
<protein>
    <recommendedName>
        <fullName evidence="9">Major facilitator superfamily (MFS) profile domain-containing protein</fullName>
    </recommendedName>
</protein>
<feature type="transmembrane region" description="Helical" evidence="6">
    <location>
        <begin position="339"/>
        <end position="361"/>
    </location>
</feature>
<evidence type="ECO:0000256" key="2">
    <source>
        <dbReference type="ARBA" id="ARBA00005982"/>
    </source>
</evidence>
<keyword evidence="5 6" id="KW-0472">Membrane</keyword>
<keyword evidence="3 6" id="KW-0812">Transmembrane</keyword>
<dbReference type="SUPFAM" id="SSF103473">
    <property type="entry name" value="MFS general substrate transporter"/>
    <property type="match status" value="1"/>
</dbReference>
<keyword evidence="4 6" id="KW-1133">Transmembrane helix</keyword>
<dbReference type="EMBL" id="KZ305051">
    <property type="protein sequence ID" value="PIA35820.1"/>
    <property type="molecule type" value="Genomic_DNA"/>
</dbReference>
<dbReference type="InParanoid" id="A0A2G5CX68"/>
<feature type="transmembrane region" description="Helical" evidence="6">
    <location>
        <begin position="212"/>
        <end position="232"/>
    </location>
</feature>
<evidence type="ECO:0000256" key="1">
    <source>
        <dbReference type="ARBA" id="ARBA00004141"/>
    </source>
</evidence>
<reference evidence="7 8" key="1">
    <citation type="submission" date="2017-09" db="EMBL/GenBank/DDBJ databases">
        <title>WGS assembly of Aquilegia coerulea Goldsmith.</title>
        <authorList>
            <person name="Hodges S."/>
            <person name="Kramer E."/>
            <person name="Nordborg M."/>
            <person name="Tomkins J."/>
            <person name="Borevitz J."/>
            <person name="Derieg N."/>
            <person name="Yan J."/>
            <person name="Mihaltcheva S."/>
            <person name="Hayes R.D."/>
            <person name="Rokhsar D."/>
        </authorList>
    </citation>
    <scope>NUCLEOTIDE SEQUENCE [LARGE SCALE GENOMIC DNA]</scope>
    <source>
        <strain evidence="8">cv. Goldsmith</strain>
    </source>
</reference>
<accession>A0A2G5CX68</accession>
<dbReference type="Pfam" id="PF00854">
    <property type="entry name" value="PTR2"/>
    <property type="match status" value="1"/>
</dbReference>
<organism evidence="7 8">
    <name type="scientific">Aquilegia coerulea</name>
    <name type="common">Rocky mountain columbine</name>
    <dbReference type="NCBI Taxonomy" id="218851"/>
    <lineage>
        <taxon>Eukaryota</taxon>
        <taxon>Viridiplantae</taxon>
        <taxon>Streptophyta</taxon>
        <taxon>Embryophyta</taxon>
        <taxon>Tracheophyta</taxon>
        <taxon>Spermatophyta</taxon>
        <taxon>Magnoliopsida</taxon>
        <taxon>Ranunculales</taxon>
        <taxon>Ranunculaceae</taxon>
        <taxon>Thalictroideae</taxon>
        <taxon>Aquilegia</taxon>
    </lineage>
</organism>
<evidence type="ECO:0000256" key="6">
    <source>
        <dbReference type="SAM" id="Phobius"/>
    </source>
</evidence>
<dbReference type="PANTHER" id="PTHR11654">
    <property type="entry name" value="OLIGOPEPTIDE TRANSPORTER-RELATED"/>
    <property type="match status" value="1"/>
</dbReference>
<dbReference type="InterPro" id="IPR036259">
    <property type="entry name" value="MFS_trans_sf"/>
</dbReference>